<keyword evidence="2" id="KW-1185">Reference proteome</keyword>
<feature type="non-terminal residue" evidence="1">
    <location>
        <position position="118"/>
    </location>
</feature>
<sequence>MQNGFFKSEMQSCLTDRWVEAKRSPLSKPVDGQHLVLTTMLLEKTLQRIKTERNSLRSKNLHLMDVAVEYLAFLSTVGEVIAFHWAAITHLSWAAPSPKDAAPSTFRLLHWVHRIEDW</sequence>
<dbReference type="EMBL" id="JXXN02015784">
    <property type="protein sequence ID" value="THD18181.1"/>
    <property type="molecule type" value="Genomic_DNA"/>
</dbReference>
<dbReference type="Proteomes" id="UP000230066">
    <property type="component" value="Unassembled WGS sequence"/>
</dbReference>
<reference evidence="1" key="1">
    <citation type="submission" date="2019-03" db="EMBL/GenBank/DDBJ databases">
        <title>Improved annotation for the trematode Fasciola hepatica.</title>
        <authorList>
            <person name="Choi Y.-J."/>
            <person name="Martin J."/>
            <person name="Mitreva M."/>
        </authorList>
    </citation>
    <scope>NUCLEOTIDE SEQUENCE [LARGE SCALE GENOMIC DNA]</scope>
</reference>
<protein>
    <submittedName>
        <fullName evidence="1">Uncharacterized protein</fullName>
    </submittedName>
</protein>
<organism evidence="1 2">
    <name type="scientific">Fasciola hepatica</name>
    <name type="common">Liver fluke</name>
    <dbReference type="NCBI Taxonomy" id="6192"/>
    <lineage>
        <taxon>Eukaryota</taxon>
        <taxon>Metazoa</taxon>
        <taxon>Spiralia</taxon>
        <taxon>Lophotrochozoa</taxon>
        <taxon>Platyhelminthes</taxon>
        <taxon>Trematoda</taxon>
        <taxon>Digenea</taxon>
        <taxon>Plagiorchiida</taxon>
        <taxon>Echinostomata</taxon>
        <taxon>Echinostomatoidea</taxon>
        <taxon>Fasciolidae</taxon>
        <taxon>Fasciola</taxon>
    </lineage>
</organism>
<evidence type="ECO:0000313" key="2">
    <source>
        <dbReference type="Proteomes" id="UP000230066"/>
    </source>
</evidence>
<comment type="caution">
    <text evidence="1">The sequence shown here is derived from an EMBL/GenBank/DDBJ whole genome shotgun (WGS) entry which is preliminary data.</text>
</comment>
<evidence type="ECO:0000313" key="1">
    <source>
        <dbReference type="EMBL" id="THD18181.1"/>
    </source>
</evidence>
<name>A0A4E0QY55_FASHE</name>
<accession>A0A4E0QY55</accession>
<gene>
    <name evidence="1" type="ORF">D915_010778</name>
</gene>
<proteinExistence type="predicted"/>
<dbReference type="AlphaFoldDB" id="A0A4E0QY55"/>